<evidence type="ECO:0000313" key="11">
    <source>
        <dbReference type="Proteomes" id="UP000199513"/>
    </source>
</evidence>
<dbReference type="InterPro" id="IPR029063">
    <property type="entry name" value="SAM-dependent_MTases_sf"/>
</dbReference>
<comment type="similarity">
    <text evidence="8">Belongs to the methyltransferase superfamily. RlmI family.</text>
</comment>
<protein>
    <submittedName>
        <fullName evidence="10">SAM-dependent methyltransferase</fullName>
    </submittedName>
</protein>
<accession>A0A1I2H8Z7</accession>
<name>A0A1I2H8Z7_9BACT</name>
<dbReference type="CDD" id="cd21153">
    <property type="entry name" value="PUA_RlmI"/>
    <property type="match status" value="1"/>
</dbReference>
<dbReference type="GO" id="GO:0005737">
    <property type="term" value="C:cytoplasm"/>
    <property type="evidence" value="ECO:0007669"/>
    <property type="project" value="UniProtKB-SubCell"/>
</dbReference>
<dbReference type="GO" id="GO:0006364">
    <property type="term" value="P:rRNA processing"/>
    <property type="evidence" value="ECO:0007669"/>
    <property type="project" value="UniProtKB-KW"/>
</dbReference>
<dbReference type="GO" id="GO:0008168">
    <property type="term" value="F:methyltransferase activity"/>
    <property type="evidence" value="ECO:0007669"/>
    <property type="project" value="UniProtKB-KW"/>
</dbReference>
<dbReference type="Gene3D" id="2.30.130.10">
    <property type="entry name" value="PUA domain"/>
    <property type="match status" value="1"/>
</dbReference>
<dbReference type="GO" id="GO:0003723">
    <property type="term" value="F:RNA binding"/>
    <property type="evidence" value="ECO:0007669"/>
    <property type="project" value="UniProtKB-KW"/>
</dbReference>
<dbReference type="CDD" id="cd02440">
    <property type="entry name" value="AdoMet_MTases"/>
    <property type="match status" value="1"/>
</dbReference>
<dbReference type="Pfam" id="PF10672">
    <property type="entry name" value="Methyltrans_SAM"/>
    <property type="match status" value="1"/>
</dbReference>
<dbReference type="Gene3D" id="3.40.50.150">
    <property type="entry name" value="Vaccinia Virus protein VP39"/>
    <property type="match status" value="1"/>
</dbReference>
<dbReference type="AlphaFoldDB" id="A0A1I2H8Z7"/>
<dbReference type="GO" id="GO:0032259">
    <property type="term" value="P:methylation"/>
    <property type="evidence" value="ECO:0007669"/>
    <property type="project" value="UniProtKB-KW"/>
</dbReference>
<dbReference type="PANTHER" id="PTHR42873">
    <property type="entry name" value="RIBOSOMAL RNA LARGE SUBUNIT METHYLTRANSFERASE"/>
    <property type="match status" value="1"/>
</dbReference>
<dbReference type="EMBL" id="FONY01000022">
    <property type="protein sequence ID" value="SFF25457.1"/>
    <property type="molecule type" value="Genomic_DNA"/>
</dbReference>
<keyword evidence="11" id="KW-1185">Reference proteome</keyword>
<dbReference type="PROSITE" id="PS50890">
    <property type="entry name" value="PUA"/>
    <property type="match status" value="1"/>
</dbReference>
<dbReference type="PANTHER" id="PTHR42873:SF1">
    <property type="entry name" value="S-ADENOSYLMETHIONINE-DEPENDENT METHYLTRANSFERASE DOMAIN-CONTAINING PROTEIN"/>
    <property type="match status" value="1"/>
</dbReference>
<dbReference type="InterPro" id="IPR036974">
    <property type="entry name" value="PUA_sf"/>
</dbReference>
<keyword evidence="6" id="KW-0949">S-adenosyl-L-methionine</keyword>
<keyword evidence="3" id="KW-0698">rRNA processing</keyword>
<dbReference type="SUPFAM" id="SSF88697">
    <property type="entry name" value="PUA domain-like"/>
    <property type="match status" value="1"/>
</dbReference>
<gene>
    <name evidence="10" type="ORF">SAMN04488541_102215</name>
</gene>
<dbReference type="InterPro" id="IPR002478">
    <property type="entry name" value="PUA"/>
</dbReference>
<evidence type="ECO:0000256" key="5">
    <source>
        <dbReference type="ARBA" id="ARBA00022679"/>
    </source>
</evidence>
<dbReference type="InterPro" id="IPR015947">
    <property type="entry name" value="PUA-like_sf"/>
</dbReference>
<evidence type="ECO:0000256" key="2">
    <source>
        <dbReference type="ARBA" id="ARBA00022490"/>
    </source>
</evidence>
<evidence type="ECO:0000259" key="9">
    <source>
        <dbReference type="SMART" id="SM00359"/>
    </source>
</evidence>
<dbReference type="STRING" id="1003.SAMN04488541_102215"/>
<keyword evidence="4 10" id="KW-0489">Methyltransferase</keyword>
<organism evidence="10 11">
    <name type="scientific">Thermoflexibacter ruber</name>
    <dbReference type="NCBI Taxonomy" id="1003"/>
    <lineage>
        <taxon>Bacteria</taxon>
        <taxon>Pseudomonadati</taxon>
        <taxon>Bacteroidota</taxon>
        <taxon>Cytophagia</taxon>
        <taxon>Cytophagales</taxon>
        <taxon>Thermoflexibacteraceae</taxon>
        <taxon>Thermoflexibacter</taxon>
    </lineage>
</organism>
<dbReference type="Gene3D" id="3.30.750.80">
    <property type="entry name" value="RNA methyltransferase domain (HRMD) like"/>
    <property type="match status" value="1"/>
</dbReference>
<evidence type="ECO:0000313" key="10">
    <source>
        <dbReference type="EMBL" id="SFF25457.1"/>
    </source>
</evidence>
<dbReference type="SMART" id="SM00359">
    <property type="entry name" value="PUA"/>
    <property type="match status" value="1"/>
</dbReference>
<dbReference type="Proteomes" id="UP000199513">
    <property type="component" value="Unassembled WGS sequence"/>
</dbReference>
<evidence type="ECO:0000256" key="7">
    <source>
        <dbReference type="ARBA" id="ARBA00022884"/>
    </source>
</evidence>
<evidence type="ECO:0000256" key="4">
    <source>
        <dbReference type="ARBA" id="ARBA00022603"/>
    </source>
</evidence>
<reference evidence="10 11" key="1">
    <citation type="submission" date="2016-10" db="EMBL/GenBank/DDBJ databases">
        <authorList>
            <person name="de Groot N.N."/>
        </authorList>
    </citation>
    <scope>NUCLEOTIDE SEQUENCE [LARGE SCALE GENOMIC DNA]</scope>
    <source>
        <strain>GEY</strain>
        <strain evidence="11">DSM 9560</strain>
    </source>
</reference>
<evidence type="ECO:0000256" key="6">
    <source>
        <dbReference type="ARBA" id="ARBA00022691"/>
    </source>
</evidence>
<dbReference type="InterPro" id="IPR019614">
    <property type="entry name" value="SAM-dep_methyl-trfase"/>
</dbReference>
<dbReference type="Pfam" id="PF17785">
    <property type="entry name" value="PUA_3"/>
    <property type="match status" value="1"/>
</dbReference>
<dbReference type="InterPro" id="IPR041532">
    <property type="entry name" value="RlmI-like_PUA"/>
</dbReference>
<evidence type="ECO:0000256" key="3">
    <source>
        <dbReference type="ARBA" id="ARBA00022552"/>
    </source>
</evidence>
<keyword evidence="7" id="KW-0694">RNA-binding</keyword>
<keyword evidence="5 10" id="KW-0808">Transferase</keyword>
<dbReference type="OrthoDB" id="9805492at2"/>
<comment type="subcellular location">
    <subcellularLocation>
        <location evidence="1">Cytoplasm</location>
    </subcellularLocation>
</comment>
<proteinExistence type="inferred from homology"/>
<dbReference type="CDD" id="cd11572">
    <property type="entry name" value="RlmI_M_like"/>
    <property type="match status" value="1"/>
</dbReference>
<dbReference type="SUPFAM" id="SSF53335">
    <property type="entry name" value="S-adenosyl-L-methionine-dependent methyltransferases"/>
    <property type="match status" value="1"/>
</dbReference>
<sequence length="389" mass="44294">MAKIILSPLKNRRIENGHPWIYDNEVSDIQGEVKQGEIVEVYTHKKKFIGKGYANPLSHILVRLLTTNPKEEINRTFFKRRIQEAYAYRQKLGYQDTFRLVFGEADFLPALVIDKFGDYFSLQTLAFGIDQFKNDIVEILEEIFNPKGIYERNDVPVRELEGLSQMSGFLGKDFDTQVVIKENNFRVLIDIANGQKTGYFLDQTANRAAIAPFVNQATVLDCFSHTGSFAIHAAGYGAKKVTAVDISEVAIRTAKENAKLNSLDNIDFVVANAFDLLKEWTKEGKQFDTVILDPPAFTKTRGNIDNALRGYKEINLRGMKLVKRGGFLITCSCSHFIKPDIFKKVIYDAAIDAGKTIREVLYRPQGNDHPILWNVEETLYLKFYVLQIL</sequence>
<evidence type="ECO:0000256" key="8">
    <source>
        <dbReference type="ARBA" id="ARBA00038091"/>
    </source>
</evidence>
<evidence type="ECO:0000256" key="1">
    <source>
        <dbReference type="ARBA" id="ARBA00004496"/>
    </source>
</evidence>
<keyword evidence="2" id="KW-0963">Cytoplasm</keyword>
<dbReference type="RefSeq" id="WP_091546014.1">
    <property type="nucleotide sequence ID" value="NZ_FONY01000022.1"/>
</dbReference>
<feature type="domain" description="PUA" evidence="9">
    <location>
        <begin position="2"/>
        <end position="87"/>
    </location>
</feature>